<dbReference type="STRING" id="1754191.A0A1Y1V301"/>
<feature type="compositionally biased region" description="Low complexity" evidence="1">
    <location>
        <begin position="1373"/>
        <end position="1391"/>
    </location>
</feature>
<keyword evidence="5" id="KW-1185">Reference proteome</keyword>
<dbReference type="PROSITE" id="PS50190">
    <property type="entry name" value="SEC7"/>
    <property type="match status" value="1"/>
</dbReference>
<reference evidence="4 5" key="1">
    <citation type="submission" date="2016-08" db="EMBL/GenBank/DDBJ databases">
        <title>Genomes of anaerobic fungi encode conserved fungal cellulosomes for biomass hydrolysis.</title>
        <authorList>
            <consortium name="DOE Joint Genome Institute"/>
            <person name="Haitjema C.H."/>
            <person name="Gilmore S.P."/>
            <person name="Henske J.K."/>
            <person name="Solomon K.V."/>
            <person name="De Groot R."/>
            <person name="Kuo A."/>
            <person name="Mondo S.J."/>
            <person name="Salamov A.A."/>
            <person name="Labutti K."/>
            <person name="Zhao Z."/>
            <person name="Chiniquy J."/>
            <person name="Barry K."/>
            <person name="Brewer H.M."/>
            <person name="Purvine S.O."/>
            <person name="Wright A.T."/>
            <person name="Boxma B."/>
            <person name="Van Alen T."/>
            <person name="Hackstein J.H."/>
            <person name="Baker S.E."/>
            <person name="Grigoriev I.V."/>
            <person name="O'Malley M.A."/>
        </authorList>
    </citation>
    <scope>NUCLEOTIDE SEQUENCE [LARGE SCALE GENOMIC DNA]</scope>
    <source>
        <strain evidence="5">finn</strain>
    </source>
</reference>
<feature type="compositionally biased region" description="Polar residues" evidence="1">
    <location>
        <begin position="944"/>
        <end position="964"/>
    </location>
</feature>
<dbReference type="Proteomes" id="UP000193719">
    <property type="component" value="Unassembled WGS sequence"/>
</dbReference>
<evidence type="ECO:0000256" key="1">
    <source>
        <dbReference type="SAM" id="MobiDB-lite"/>
    </source>
</evidence>
<dbReference type="InterPro" id="IPR035999">
    <property type="entry name" value="Sec7_dom_sf"/>
</dbReference>
<evidence type="ECO:0000313" key="4">
    <source>
        <dbReference type="EMBL" id="ORX45188.1"/>
    </source>
</evidence>
<dbReference type="InterPro" id="IPR041681">
    <property type="entry name" value="PH_9"/>
</dbReference>
<feature type="region of interest" description="Disordered" evidence="1">
    <location>
        <begin position="842"/>
        <end position="964"/>
    </location>
</feature>
<dbReference type="OrthoDB" id="2157641at2759"/>
<dbReference type="GO" id="GO:0005085">
    <property type="term" value="F:guanyl-nucleotide exchange factor activity"/>
    <property type="evidence" value="ECO:0007669"/>
    <property type="project" value="InterPro"/>
</dbReference>
<reference evidence="4 5" key="2">
    <citation type="submission" date="2016-08" db="EMBL/GenBank/DDBJ databases">
        <title>Pervasive Adenine N6-methylation of Active Genes in Fungi.</title>
        <authorList>
            <consortium name="DOE Joint Genome Institute"/>
            <person name="Mondo S.J."/>
            <person name="Dannebaum R.O."/>
            <person name="Kuo R.C."/>
            <person name="Labutti K."/>
            <person name="Haridas S."/>
            <person name="Kuo A."/>
            <person name="Salamov A."/>
            <person name="Ahrendt S.R."/>
            <person name="Lipzen A."/>
            <person name="Sullivan W."/>
            <person name="Andreopoulos W.B."/>
            <person name="Clum A."/>
            <person name="Lindquist E."/>
            <person name="Daum C."/>
            <person name="Ramamoorthy G.K."/>
            <person name="Gryganskyi A."/>
            <person name="Culley D."/>
            <person name="Magnuson J.K."/>
            <person name="James T.Y."/>
            <person name="O'Malley M.A."/>
            <person name="Stajich J.E."/>
            <person name="Spatafora J.W."/>
            <person name="Visel A."/>
            <person name="Grigoriev I.V."/>
        </authorList>
    </citation>
    <scope>NUCLEOTIDE SEQUENCE [LARGE SCALE GENOMIC DNA]</scope>
    <source>
        <strain evidence="5">finn</strain>
    </source>
</reference>
<feature type="compositionally biased region" description="Basic and acidic residues" evidence="1">
    <location>
        <begin position="847"/>
        <end position="856"/>
    </location>
</feature>
<sequence>MNRKSSDELKPKKTNKGFFSKFWKFGSTQTKADKKKISKSVDNLKDFINEESIQNENVKELNEILNNSKRKSKSLDLLNDNVDVECIKMNENVEKENENKPVEKLLNSKRKSKSLDIINIDIEEIIMKESIEQENVKIQNGHLFDNEDIKIKDNNDINEVVGQEIKDINNNSGVIENDNNKSCSIDSNNVDKVENTDIQSVNNDVFVPALQEQNDNECLKSNDLKVEDANPIKNDKNLQTTLSAVQEEQECIISNKVSEKEDNDKIEEIDTNKKENSNPKSNLTILIDNKDIKNEVNGLTSKEFADILYNMEETEYEGKQISLILTEPDKYHEETLKNYMKNFDFNNIEIDEALRILCKKVVIIGETQQIDRILNQFSKHYFESNLHRQEIFLNEDVTHSIVYSLVLLNTDLHIVYNDNPNKKMTKKEFLKNTMTLLESMSENCFSPQMKIKSANIPNRKSYFDSPTVQSIDLSYTSSTLPRNFVESQENKQKKWKKQMEQLLSDLYNSIKTKRIIQRTATGNEADGGASYNGQYIQSQSADAYPNKIQSLFGNEKSNNSTLTSMKNLISKVPTKKSKEKNIYLSLPSLNASDSASYNSYGDSSYSIKSFDKHNTISKSTNGINLSKNANAKIVQKGALSRKHFMDQGKQRAKDRRWSKAHCALFIDPEISQNGICELRIWLESTSTSSAKKKGTTNKDFDELFETTANEDDEYAQNLPYLNPNYHEVLPITHSVTSVVKNYTSFTSTIRKNIFSLKLSSGSTYLFEALDEDNMKTWVNALNFWAARKSKEPLRGAVGNMEYGWNQVEKIEKPKSVTPEEIQEPIPIYDPFENFFDGDSIKSYASSNRDKNSRESSIRSGRSGRSTSNNNRNDNLSIKDLNLTSLPESNNSSSKEERTARSFTIKRLRSSSRSTSRHTELSTKSRSISLSRNESRNTKMDLRSYSCSRHSSYNKTSNLETSNMPTIFSNTNSKCNSSDDLQIKSDITHSPLTSPSDNNQTSPLTKEPINNEKVDSKNKESQDKTLLNHSNSSTIENNTLQKKLSITESTSPSDTKKNDVQETTSPVSTNGLGESKDTKEINDINKNIINNVNNESDENTKNEDLKSTVVASTLEVRSNNLLHRRILSEPELRRKRNIDKNGTKKRSQSLSQYTENVNKSINSIIIPMGSSIVSVTPDNSKSKLEESIIEVDSISQYSTLPYKRSQKIVNQLASKHQSFIPDKFFNINAQRFSIQPGGTLTIKKKIKKLRICDWTQPGVGFLLSTLTLEKQYESMKKQYLITEKEIKYHKNIKQPMEDLYVFQSSAYQKAINNWKKKYIYLLDEKNKYGLYVNMLENYMKIDPNEERLFPIVEERKYSNVSSVIPETIETDTPSQTTASSSHNNNNNNNTSSPDKNLSETASQDEIKNILARKRQQQLDIMKKTANDLSIDSGKLENSFILPEINVGNSLFDDEYEKEMEELAMEQERIFNLKK</sequence>
<dbReference type="InterPro" id="IPR000904">
    <property type="entry name" value="Sec7_dom"/>
</dbReference>
<dbReference type="GO" id="GO:0032012">
    <property type="term" value="P:regulation of ARF protein signal transduction"/>
    <property type="evidence" value="ECO:0007669"/>
    <property type="project" value="InterPro"/>
</dbReference>
<dbReference type="SUPFAM" id="SSF50729">
    <property type="entry name" value="PH domain-like"/>
    <property type="match status" value="1"/>
</dbReference>
<feature type="compositionally biased region" description="Polar residues" evidence="1">
    <location>
        <begin position="1023"/>
        <end position="1052"/>
    </location>
</feature>
<dbReference type="Gene3D" id="2.30.29.30">
    <property type="entry name" value="Pleckstrin-homology domain (PH domain)/Phosphotyrosine-binding domain (PTB)"/>
    <property type="match status" value="1"/>
</dbReference>
<dbReference type="InterPro" id="IPR011993">
    <property type="entry name" value="PH-like_dom_sf"/>
</dbReference>
<feature type="domain" description="PH" evidence="2">
    <location>
        <begin position="632"/>
        <end position="786"/>
    </location>
</feature>
<feature type="compositionally biased region" description="Basic and acidic residues" evidence="1">
    <location>
        <begin position="1132"/>
        <end position="1141"/>
    </location>
</feature>
<feature type="domain" description="SEC7" evidence="3">
    <location>
        <begin position="256"/>
        <end position="513"/>
    </location>
</feature>
<feature type="compositionally biased region" description="Basic and acidic residues" evidence="1">
    <location>
        <begin position="1008"/>
        <end position="1022"/>
    </location>
</feature>
<feature type="compositionally biased region" description="Polar residues" evidence="1">
    <location>
        <begin position="1392"/>
        <end position="1401"/>
    </location>
</feature>
<organism evidence="4 5">
    <name type="scientific">Piromyces finnis</name>
    <dbReference type="NCBI Taxonomy" id="1754191"/>
    <lineage>
        <taxon>Eukaryota</taxon>
        <taxon>Fungi</taxon>
        <taxon>Fungi incertae sedis</taxon>
        <taxon>Chytridiomycota</taxon>
        <taxon>Chytridiomycota incertae sedis</taxon>
        <taxon>Neocallimastigomycetes</taxon>
        <taxon>Neocallimastigales</taxon>
        <taxon>Neocallimastigaceae</taxon>
        <taxon>Piromyces</taxon>
    </lineage>
</organism>
<dbReference type="PANTHER" id="PTHR10663">
    <property type="entry name" value="GUANYL-NUCLEOTIDE EXCHANGE FACTOR"/>
    <property type="match status" value="1"/>
</dbReference>
<dbReference type="SMART" id="SM00222">
    <property type="entry name" value="Sec7"/>
    <property type="match status" value="1"/>
</dbReference>
<evidence type="ECO:0000259" key="3">
    <source>
        <dbReference type="PROSITE" id="PS50190"/>
    </source>
</evidence>
<dbReference type="Gene3D" id="1.10.1000.11">
    <property type="entry name" value="Arf Nucleotide-binding Site Opener,domain 2"/>
    <property type="match status" value="1"/>
</dbReference>
<dbReference type="PANTHER" id="PTHR10663:SF373">
    <property type="entry name" value="PH AND SEC7 DOMAIN-CONTAINING PROTEIN C11E3.11C"/>
    <property type="match status" value="1"/>
</dbReference>
<feature type="region of interest" description="Disordered" evidence="1">
    <location>
        <begin position="1362"/>
        <end position="1401"/>
    </location>
</feature>
<feature type="compositionally biased region" description="Polar residues" evidence="1">
    <location>
        <begin position="1060"/>
        <end position="1071"/>
    </location>
</feature>
<name>A0A1Y1V301_9FUNG</name>
<feature type="compositionally biased region" description="Polar residues" evidence="1">
    <location>
        <begin position="881"/>
        <end position="892"/>
    </location>
</feature>
<protein>
    <recommendedName>
        <fullName evidence="6">SEC7 domain-containing protein</fullName>
    </recommendedName>
</protein>
<feature type="region of interest" description="Disordered" evidence="1">
    <location>
        <begin position="1132"/>
        <end position="1152"/>
    </location>
</feature>
<dbReference type="Pfam" id="PF01369">
    <property type="entry name" value="Sec7"/>
    <property type="match status" value="1"/>
</dbReference>
<dbReference type="InterPro" id="IPR023394">
    <property type="entry name" value="Sec7_C_sf"/>
</dbReference>
<feature type="region of interest" description="Disordered" evidence="1">
    <location>
        <begin position="985"/>
        <end position="1078"/>
    </location>
</feature>
<feature type="compositionally biased region" description="Low complexity" evidence="1">
    <location>
        <begin position="857"/>
        <end position="875"/>
    </location>
</feature>
<feature type="compositionally biased region" description="Polar residues" evidence="1">
    <location>
        <begin position="987"/>
        <end position="1003"/>
    </location>
</feature>
<gene>
    <name evidence="4" type="ORF">BCR36DRAFT_585802</name>
</gene>
<feature type="compositionally biased region" description="Basic and acidic residues" evidence="1">
    <location>
        <begin position="932"/>
        <end position="941"/>
    </location>
</feature>
<evidence type="ECO:0008006" key="6">
    <source>
        <dbReference type="Google" id="ProtNLM"/>
    </source>
</evidence>
<dbReference type="InterPro" id="IPR001849">
    <property type="entry name" value="PH_domain"/>
</dbReference>
<evidence type="ECO:0000259" key="2">
    <source>
        <dbReference type="PROSITE" id="PS50003"/>
    </source>
</evidence>
<dbReference type="SUPFAM" id="SSF48425">
    <property type="entry name" value="Sec7 domain"/>
    <property type="match status" value="1"/>
</dbReference>
<dbReference type="PROSITE" id="PS50003">
    <property type="entry name" value="PH_DOMAIN"/>
    <property type="match status" value="1"/>
</dbReference>
<dbReference type="EMBL" id="MCFH01000041">
    <property type="protein sequence ID" value="ORX45188.1"/>
    <property type="molecule type" value="Genomic_DNA"/>
</dbReference>
<proteinExistence type="predicted"/>
<comment type="caution">
    <text evidence="4">The sequence shown here is derived from an EMBL/GenBank/DDBJ whole genome shotgun (WGS) entry which is preliminary data.</text>
</comment>
<dbReference type="Pfam" id="PF15410">
    <property type="entry name" value="PH_9"/>
    <property type="match status" value="1"/>
</dbReference>
<evidence type="ECO:0000313" key="5">
    <source>
        <dbReference type="Proteomes" id="UP000193719"/>
    </source>
</evidence>
<accession>A0A1Y1V301</accession>